<proteinExistence type="predicted"/>
<accession>A0A7X0SC11</accession>
<dbReference type="Proteomes" id="UP000585258">
    <property type="component" value="Unassembled WGS sequence"/>
</dbReference>
<organism evidence="2 3">
    <name type="scientific">Clostridium gasigenes</name>
    <dbReference type="NCBI Taxonomy" id="94869"/>
    <lineage>
        <taxon>Bacteria</taxon>
        <taxon>Bacillati</taxon>
        <taxon>Bacillota</taxon>
        <taxon>Clostridia</taxon>
        <taxon>Eubacteriales</taxon>
        <taxon>Clostridiaceae</taxon>
        <taxon>Clostridium</taxon>
    </lineage>
</organism>
<comment type="caution">
    <text evidence="2">The sequence shown here is derived from an EMBL/GenBank/DDBJ whole genome shotgun (WGS) entry which is preliminary data.</text>
</comment>
<gene>
    <name evidence="2" type="ORF">H7E68_08615</name>
</gene>
<protein>
    <recommendedName>
        <fullName evidence="1">Tox-HNH-HHH domain-containing protein</fullName>
    </recommendedName>
</protein>
<dbReference type="InterPro" id="IPR028915">
    <property type="entry name" value="Tox-HNH-HHH_dom"/>
</dbReference>
<name>A0A7X0SC11_9CLOT</name>
<dbReference type="RefSeq" id="WP_185164275.1">
    <property type="nucleotide sequence ID" value="NZ_JACKWY010000004.1"/>
</dbReference>
<evidence type="ECO:0000259" key="1">
    <source>
        <dbReference type="Pfam" id="PF15637"/>
    </source>
</evidence>
<reference evidence="2 3" key="1">
    <citation type="submission" date="2020-08" db="EMBL/GenBank/DDBJ databases">
        <title>Clostridia isolated from Swiss meat.</title>
        <authorList>
            <person name="Wambui J."/>
            <person name="Stevens M.J.A."/>
            <person name="Stephan R."/>
        </authorList>
    </citation>
    <scope>NUCLEOTIDE SEQUENCE [LARGE SCALE GENOMIC DNA]</scope>
    <source>
        <strain evidence="2 3">CM001</strain>
    </source>
</reference>
<evidence type="ECO:0000313" key="2">
    <source>
        <dbReference type="EMBL" id="MBB6714792.1"/>
    </source>
</evidence>
<feature type="domain" description="Tox-HNH-HHH" evidence="1">
    <location>
        <begin position="362"/>
        <end position="464"/>
    </location>
</feature>
<evidence type="ECO:0000313" key="3">
    <source>
        <dbReference type="Proteomes" id="UP000585258"/>
    </source>
</evidence>
<dbReference type="AlphaFoldDB" id="A0A7X0SC11"/>
<dbReference type="EMBL" id="JACKWY010000004">
    <property type="protein sequence ID" value="MBB6714792.1"/>
    <property type="molecule type" value="Genomic_DNA"/>
</dbReference>
<dbReference type="Pfam" id="PF15637">
    <property type="entry name" value="Tox-HNH-HHH"/>
    <property type="match status" value="1"/>
</dbReference>
<sequence>MSTISLGSGGIIGISYRETSLLKSSLLKAGEKSSNAASKVNAAKMKLQIDRGSNRIRVESQNLQSYYNRLKKNSTSVEKIIKDVDYIVRRFKEVDSRCANRVKSIGMGYKRQASISKIGNSLMSMGNNVVGGVTTFFQNGISAITSMSNSSINWVNNHSFVDNTTLGNSNLVVYPGVAMAGGGLGASTLGMNGLLRSTTIGPAYPGGAANRNGNSSDFEKYIKKSWNQIALGAYTEDVTALGIVGEIGLSLTPVGLGQDLRDFSQRFTKWEWSWEYFGGTLLSTVILIPGVSEFKKLGKAAGAANDAAKAFKNIDKVDDTLLKNIDKIDDTLKGVNKTDYSSISAYKGIDVENIPVEYRADPHLTTQMNFKGKGKGSTNAAGWERNAGKHFNELLENNPEYLSEVNTTRIEDGLVPIVDEQFANYFPQYRDRIGDKLIHHHIGGGGQAAAVPETLHKGFGGIHNIEKENGIRGNDILTNIAETLSKDYKK</sequence>